<dbReference type="RefSeq" id="WP_188616776.1">
    <property type="nucleotide sequence ID" value="NZ_BMLV01000001.1"/>
</dbReference>
<organism evidence="1 2">
    <name type="scientific">Cloacibacterium rupense</name>
    <dbReference type="NCBI Taxonomy" id="517423"/>
    <lineage>
        <taxon>Bacteria</taxon>
        <taxon>Pseudomonadati</taxon>
        <taxon>Bacteroidota</taxon>
        <taxon>Flavobacteriia</taxon>
        <taxon>Flavobacteriales</taxon>
        <taxon>Weeksellaceae</taxon>
    </lineage>
</organism>
<gene>
    <name evidence="1" type="ORF">GCM10010992_07910</name>
</gene>
<evidence type="ECO:0000313" key="2">
    <source>
        <dbReference type="Proteomes" id="UP000620064"/>
    </source>
</evidence>
<proteinExistence type="predicted"/>
<keyword evidence="2" id="KW-1185">Reference proteome</keyword>
<comment type="caution">
    <text evidence="1">The sequence shown here is derived from an EMBL/GenBank/DDBJ whole genome shotgun (WGS) entry which is preliminary data.</text>
</comment>
<name>A0ABQ2NI37_9FLAO</name>
<dbReference type="EMBL" id="BMLV01000001">
    <property type="protein sequence ID" value="GGP02635.1"/>
    <property type="molecule type" value="Genomic_DNA"/>
</dbReference>
<reference evidence="2" key="1">
    <citation type="journal article" date="2019" name="Int. J. Syst. Evol. Microbiol.">
        <title>The Global Catalogue of Microorganisms (GCM) 10K type strain sequencing project: providing services to taxonomists for standard genome sequencing and annotation.</title>
        <authorList>
            <consortium name="The Broad Institute Genomics Platform"/>
            <consortium name="The Broad Institute Genome Sequencing Center for Infectious Disease"/>
            <person name="Wu L."/>
            <person name="Ma J."/>
        </authorList>
    </citation>
    <scope>NUCLEOTIDE SEQUENCE [LARGE SCALE GENOMIC DNA]</scope>
    <source>
        <strain evidence="2">CGMCC 1.7656</strain>
    </source>
</reference>
<dbReference type="Proteomes" id="UP000620064">
    <property type="component" value="Unassembled WGS sequence"/>
</dbReference>
<protein>
    <recommendedName>
        <fullName evidence="3">Prevent-host-death protein</fullName>
    </recommendedName>
</protein>
<evidence type="ECO:0000313" key="1">
    <source>
        <dbReference type="EMBL" id="GGP02635.1"/>
    </source>
</evidence>
<accession>A0ABQ2NI37</accession>
<sequence length="115" mass="13704">MNYKIELNMQERGSDLVYNNILFDFFKVNIVERLTKKKTVSFVIFKVRTLNNELINTKDGHGRVKLKEDAFLKYNQLIKVLNSYEYEKKLINRKNAEQEFVDFILGLVVSNYNMN</sequence>
<evidence type="ECO:0008006" key="3">
    <source>
        <dbReference type="Google" id="ProtNLM"/>
    </source>
</evidence>